<evidence type="ECO:0000256" key="9">
    <source>
        <dbReference type="ARBA" id="ARBA00048743"/>
    </source>
</evidence>
<reference evidence="13" key="1">
    <citation type="journal article" date="2019" name="Int. J. Syst. Evol. Microbiol.">
        <title>The Global Catalogue of Microorganisms (GCM) 10K type strain sequencing project: providing services to taxonomists for standard genome sequencing and annotation.</title>
        <authorList>
            <consortium name="The Broad Institute Genomics Platform"/>
            <consortium name="The Broad Institute Genome Sequencing Center for Infectious Disease"/>
            <person name="Wu L."/>
            <person name="Ma J."/>
        </authorList>
    </citation>
    <scope>NUCLEOTIDE SEQUENCE [LARGE SCALE GENOMIC DNA]</scope>
    <source>
        <strain evidence="13">JCM 16923</strain>
    </source>
</reference>
<evidence type="ECO:0000256" key="2">
    <source>
        <dbReference type="ARBA" id="ARBA00012980"/>
    </source>
</evidence>
<proteinExistence type="inferred from homology"/>
<dbReference type="InterPro" id="IPR018095">
    <property type="entry name" value="Thymidylate_kin_CS"/>
</dbReference>
<evidence type="ECO:0000256" key="5">
    <source>
        <dbReference type="ARBA" id="ARBA00022727"/>
    </source>
</evidence>
<dbReference type="Gene3D" id="3.40.50.300">
    <property type="entry name" value="P-loop containing nucleotide triphosphate hydrolases"/>
    <property type="match status" value="1"/>
</dbReference>
<dbReference type="PANTHER" id="PTHR10344">
    <property type="entry name" value="THYMIDYLATE KINASE"/>
    <property type="match status" value="1"/>
</dbReference>
<accession>A0ABP7NST2</accession>
<keyword evidence="13" id="KW-1185">Reference proteome</keyword>
<comment type="caution">
    <text evidence="12">The sequence shown here is derived from an EMBL/GenBank/DDBJ whole genome shotgun (WGS) entry which is preliminary data.</text>
</comment>
<comment type="similarity">
    <text evidence="1 10">Belongs to the thymidylate kinase family.</text>
</comment>
<keyword evidence="8 10" id="KW-0067">ATP-binding</keyword>
<evidence type="ECO:0000313" key="13">
    <source>
        <dbReference type="Proteomes" id="UP001418444"/>
    </source>
</evidence>
<dbReference type="InterPro" id="IPR039430">
    <property type="entry name" value="Thymidylate_kin-like_dom"/>
</dbReference>
<comment type="catalytic activity">
    <reaction evidence="9 10">
        <text>dTMP + ATP = dTDP + ADP</text>
        <dbReference type="Rhea" id="RHEA:13517"/>
        <dbReference type="ChEBI" id="CHEBI:30616"/>
        <dbReference type="ChEBI" id="CHEBI:58369"/>
        <dbReference type="ChEBI" id="CHEBI:63528"/>
        <dbReference type="ChEBI" id="CHEBI:456216"/>
        <dbReference type="EC" id="2.7.4.9"/>
    </reaction>
</comment>
<evidence type="ECO:0000256" key="3">
    <source>
        <dbReference type="ARBA" id="ARBA00017144"/>
    </source>
</evidence>
<evidence type="ECO:0000256" key="4">
    <source>
        <dbReference type="ARBA" id="ARBA00022679"/>
    </source>
</evidence>
<evidence type="ECO:0000256" key="8">
    <source>
        <dbReference type="ARBA" id="ARBA00022840"/>
    </source>
</evidence>
<protein>
    <recommendedName>
        <fullName evidence="3 10">Thymidylate kinase</fullName>
        <ecNumber evidence="2 10">2.7.4.9</ecNumber>
    </recommendedName>
    <alternativeName>
        <fullName evidence="10">dTMP kinase</fullName>
    </alternativeName>
</protein>
<feature type="domain" description="Thymidylate kinase-like" evidence="11">
    <location>
        <begin position="7"/>
        <end position="189"/>
    </location>
</feature>
<dbReference type="RefSeq" id="WP_344781107.1">
    <property type="nucleotide sequence ID" value="NZ_BAAAZW010000002.1"/>
</dbReference>
<evidence type="ECO:0000313" key="12">
    <source>
        <dbReference type="EMBL" id="GAA3953277.1"/>
    </source>
</evidence>
<dbReference type="NCBIfam" id="NF005923">
    <property type="entry name" value="PRK07933.1"/>
    <property type="match status" value="1"/>
</dbReference>
<comment type="function">
    <text evidence="10">Phosphorylation of dTMP to form dTDP in both de novo and salvage pathways of dTTP synthesis.</text>
</comment>
<dbReference type="Proteomes" id="UP001418444">
    <property type="component" value="Unassembled WGS sequence"/>
</dbReference>
<evidence type="ECO:0000256" key="7">
    <source>
        <dbReference type="ARBA" id="ARBA00022777"/>
    </source>
</evidence>
<dbReference type="PANTHER" id="PTHR10344:SF4">
    <property type="entry name" value="UMP-CMP KINASE 2, MITOCHONDRIAL"/>
    <property type="match status" value="1"/>
</dbReference>
<evidence type="ECO:0000256" key="6">
    <source>
        <dbReference type="ARBA" id="ARBA00022741"/>
    </source>
</evidence>
<dbReference type="CDD" id="cd01672">
    <property type="entry name" value="TMPK"/>
    <property type="match status" value="1"/>
</dbReference>
<gene>
    <name evidence="10" type="primary">tmk</name>
    <name evidence="12" type="ORF">GCM10022231_09380</name>
</gene>
<dbReference type="SUPFAM" id="SSF52540">
    <property type="entry name" value="P-loop containing nucleoside triphosphate hydrolases"/>
    <property type="match status" value="1"/>
</dbReference>
<dbReference type="InterPro" id="IPR018094">
    <property type="entry name" value="Thymidylate_kinase"/>
</dbReference>
<evidence type="ECO:0000256" key="10">
    <source>
        <dbReference type="HAMAP-Rule" id="MF_00165"/>
    </source>
</evidence>
<dbReference type="PROSITE" id="PS01331">
    <property type="entry name" value="THYMIDYLATE_KINASE"/>
    <property type="match status" value="1"/>
</dbReference>
<dbReference type="HAMAP" id="MF_00165">
    <property type="entry name" value="Thymidylate_kinase"/>
    <property type="match status" value="1"/>
</dbReference>
<name>A0ABP7NST2_9ACTN</name>
<dbReference type="InterPro" id="IPR027417">
    <property type="entry name" value="P-loop_NTPase"/>
</dbReference>
<dbReference type="EC" id="2.7.4.9" evidence="2 10"/>
<dbReference type="GO" id="GO:0016301">
    <property type="term" value="F:kinase activity"/>
    <property type="evidence" value="ECO:0007669"/>
    <property type="project" value="UniProtKB-KW"/>
</dbReference>
<evidence type="ECO:0000259" key="11">
    <source>
        <dbReference type="Pfam" id="PF02223"/>
    </source>
</evidence>
<keyword evidence="6 10" id="KW-0547">Nucleotide-binding</keyword>
<comment type="caution">
    <text evidence="10">Lacks conserved residue(s) required for the propagation of feature annotation.</text>
</comment>
<keyword evidence="7 10" id="KW-0418">Kinase</keyword>
<dbReference type="EMBL" id="BAAAZW010000002">
    <property type="protein sequence ID" value="GAA3953277.1"/>
    <property type="molecule type" value="Genomic_DNA"/>
</dbReference>
<sequence length="217" mass="23529">MGILVAIEGLDGAGKNTIVQRIRAQAADHGISMTTLAFPDYGNSITADLAAEALHGEHGDLSDSAYAMAVLFALDRRRSAPALRAALAEFELVLCDRYVASNAAYSAARLDQGPDGEVVRWIRELEFGRFDLPVPDHQLLLGVPPEVAMDRAQGRADTDASRAKDAYERDADLQTRVWRAYLDLADRQWVSPWLVADGDEAVAAVLRLTVPGASLRS</sequence>
<evidence type="ECO:0000256" key="1">
    <source>
        <dbReference type="ARBA" id="ARBA00009776"/>
    </source>
</evidence>
<keyword evidence="5 10" id="KW-0545">Nucleotide biosynthesis</keyword>
<keyword evidence="4 10" id="KW-0808">Transferase</keyword>
<organism evidence="12 13">
    <name type="scientific">Gordonia caeni</name>
    <dbReference type="NCBI Taxonomy" id="1007097"/>
    <lineage>
        <taxon>Bacteria</taxon>
        <taxon>Bacillati</taxon>
        <taxon>Actinomycetota</taxon>
        <taxon>Actinomycetes</taxon>
        <taxon>Mycobacteriales</taxon>
        <taxon>Gordoniaceae</taxon>
        <taxon>Gordonia</taxon>
    </lineage>
</organism>
<dbReference type="Pfam" id="PF02223">
    <property type="entry name" value="Thymidylate_kin"/>
    <property type="match status" value="1"/>
</dbReference>